<gene>
    <name evidence="4" type="ORF">A7L45_00070</name>
</gene>
<feature type="binding site" evidence="1">
    <location>
        <position position="145"/>
    </location>
    <ligand>
        <name>Ni(2+)</name>
        <dbReference type="ChEBI" id="CHEBI:49786"/>
    </ligand>
</feature>
<feature type="domain" description="Helix-turn-helix type 11" evidence="3">
    <location>
        <begin position="6"/>
        <end position="58"/>
    </location>
</feature>
<dbReference type="PANTHER" id="PTHR40068">
    <property type="entry name" value="TRANSCRIPTION REPRESSOR NIAR-RELATED"/>
    <property type="match status" value="1"/>
</dbReference>
<evidence type="ECO:0000259" key="3">
    <source>
        <dbReference type="Pfam" id="PF08279"/>
    </source>
</evidence>
<dbReference type="InterPro" id="IPR004173">
    <property type="entry name" value="3H_domain"/>
</dbReference>
<sequence length="171" mass="19610">MNSKERREYIRNLLVTNNNTYKGQFLAEKLGVTRQVIVKDIAIIRAEGVNIIATPEGYLIPSEENNFVRRVIAVSHGRNDIYNELECIVKFGGVVEDVTVEHPLYGEIRAMIMIKSLMDIEVFTKKFKESSVQPLSYLTKGIHLHTIKADNEEIIESIIKELKEKNYLISD</sequence>
<dbReference type="Pfam" id="PF02829">
    <property type="entry name" value="3H"/>
    <property type="match status" value="1"/>
</dbReference>
<dbReference type="InterPro" id="IPR026043">
    <property type="entry name" value="NadR"/>
</dbReference>
<dbReference type="RefSeq" id="WP_071610918.1">
    <property type="nucleotide sequence ID" value="NZ_CP015756.1"/>
</dbReference>
<dbReference type="AlphaFoldDB" id="A0A1J0GCJ6"/>
<name>A0A1J0GCJ6_9CLOT</name>
<accession>A0A1J0GCJ6</accession>
<dbReference type="EMBL" id="CP015756">
    <property type="protein sequence ID" value="APC38622.1"/>
    <property type="molecule type" value="Genomic_DNA"/>
</dbReference>
<evidence type="ECO:0000256" key="1">
    <source>
        <dbReference type="PIRSR" id="PIRSR037847-1"/>
    </source>
</evidence>
<evidence type="ECO:0000313" key="4">
    <source>
        <dbReference type="EMBL" id="APC38622.1"/>
    </source>
</evidence>
<organism evidence="4 5">
    <name type="scientific">Clostridium estertheticum subsp. estertheticum</name>
    <dbReference type="NCBI Taxonomy" id="1552"/>
    <lineage>
        <taxon>Bacteria</taxon>
        <taxon>Bacillati</taxon>
        <taxon>Bacillota</taxon>
        <taxon>Clostridia</taxon>
        <taxon>Eubacteriales</taxon>
        <taxon>Clostridiaceae</taxon>
        <taxon>Clostridium</taxon>
    </lineage>
</organism>
<dbReference type="Proteomes" id="UP000182569">
    <property type="component" value="Chromosome"/>
</dbReference>
<keyword evidence="1" id="KW-0479">Metal-binding</keyword>
<proteinExistence type="predicted"/>
<keyword evidence="5" id="KW-1185">Reference proteome</keyword>
<protein>
    <submittedName>
        <fullName evidence="4">Transcriptional regulator</fullName>
    </submittedName>
</protein>
<dbReference type="Gene3D" id="3.30.1340.20">
    <property type="entry name" value="3H domain"/>
    <property type="match status" value="1"/>
</dbReference>
<feature type="binding site" evidence="1">
    <location>
        <position position="84"/>
    </location>
    <ligand>
        <name>Ni(2+)</name>
        <dbReference type="ChEBI" id="CHEBI:49786"/>
    </ligand>
</feature>
<dbReference type="SUPFAM" id="SSF75500">
    <property type="entry name" value="Putative transcriptional regulator TM1602, C-terminal domain"/>
    <property type="match status" value="1"/>
</dbReference>
<feature type="binding site" evidence="1">
    <location>
        <position position="76"/>
    </location>
    <ligand>
        <name>Ni(2+)</name>
        <dbReference type="ChEBI" id="CHEBI:49786"/>
    </ligand>
</feature>
<dbReference type="InterPro" id="IPR013196">
    <property type="entry name" value="HTH_11"/>
</dbReference>
<reference evidence="5" key="1">
    <citation type="journal article" date="2016" name="Front. Microbiol.">
        <title>Complete Genome Sequence of Clostridium estertheticum DSM 8809, a Microbe Identified in Spoiled Vacuum Packed Beef.</title>
        <authorList>
            <person name="Yu Z."/>
            <person name="Gunn L."/>
            <person name="Brennan E."/>
            <person name="Reid R."/>
            <person name="Wall P.G."/>
            <person name="Gaora O.P."/>
            <person name="Hurley D."/>
            <person name="Bolton D."/>
            <person name="Fanning S."/>
        </authorList>
    </citation>
    <scope>NUCLEOTIDE SEQUENCE [LARGE SCALE GENOMIC DNA]</scope>
    <source>
        <strain evidence="5">DSM 8809</strain>
    </source>
</reference>
<dbReference type="PIRSF" id="PIRSF037847">
    <property type="entry name" value="NiaR"/>
    <property type="match status" value="1"/>
</dbReference>
<dbReference type="STRING" id="1552.A7L45_00070"/>
<dbReference type="GO" id="GO:0046872">
    <property type="term" value="F:metal ion binding"/>
    <property type="evidence" value="ECO:0007669"/>
    <property type="project" value="UniProtKB-KW"/>
</dbReference>
<dbReference type="KEGG" id="ceu:A7L45_00070"/>
<dbReference type="OrthoDB" id="9792661at2"/>
<dbReference type="InterPro" id="IPR036390">
    <property type="entry name" value="WH_DNA-bd_sf"/>
</dbReference>
<dbReference type="SUPFAM" id="SSF46785">
    <property type="entry name" value="Winged helix' DNA-binding domain"/>
    <property type="match status" value="1"/>
</dbReference>
<keyword evidence="1" id="KW-0533">Nickel</keyword>
<dbReference type="PANTHER" id="PTHR40068:SF1">
    <property type="entry name" value="TRANSCRIPTION REPRESSOR NIAR-RELATED"/>
    <property type="match status" value="1"/>
</dbReference>
<feature type="domain" description="3H" evidence="2">
    <location>
        <begin position="72"/>
        <end position="168"/>
    </location>
</feature>
<evidence type="ECO:0000259" key="2">
    <source>
        <dbReference type="Pfam" id="PF02829"/>
    </source>
</evidence>
<dbReference type="InterPro" id="IPR036388">
    <property type="entry name" value="WH-like_DNA-bd_sf"/>
</dbReference>
<dbReference type="Gene3D" id="1.10.10.10">
    <property type="entry name" value="Winged helix-like DNA-binding domain superfamily/Winged helix DNA-binding domain"/>
    <property type="match status" value="1"/>
</dbReference>
<dbReference type="Pfam" id="PF08279">
    <property type="entry name" value="HTH_11"/>
    <property type="match status" value="1"/>
</dbReference>
<evidence type="ECO:0000313" key="5">
    <source>
        <dbReference type="Proteomes" id="UP000182569"/>
    </source>
</evidence>
<feature type="binding site" evidence="1">
    <location>
        <position position="143"/>
    </location>
    <ligand>
        <name>Ni(2+)</name>
        <dbReference type="ChEBI" id="CHEBI:49786"/>
    </ligand>
</feature>
<dbReference type="InterPro" id="IPR035922">
    <property type="entry name" value="3H_dom_sf"/>
</dbReference>